<feature type="compositionally biased region" description="Basic and acidic residues" evidence="1">
    <location>
        <begin position="55"/>
        <end position="70"/>
    </location>
</feature>
<feature type="region of interest" description="Disordered" evidence="1">
    <location>
        <begin position="1"/>
        <end position="85"/>
    </location>
</feature>
<dbReference type="AlphaFoldDB" id="A0A2P2KHG7"/>
<feature type="compositionally biased region" description="Polar residues" evidence="1">
    <location>
        <begin position="1"/>
        <end position="18"/>
    </location>
</feature>
<accession>A0A2P2KHG7</accession>
<sequence>MAISKQYPQFFNGSSQPSDARIYGKTLKSGERRPLKNTGRNINPSLNSNLTSTIEEIKKQNLNKKTKEGITTRQKIGMKEEGKKN</sequence>
<reference evidence="2" key="1">
    <citation type="submission" date="2018-02" db="EMBL/GenBank/DDBJ databases">
        <title>Rhizophora mucronata_Transcriptome.</title>
        <authorList>
            <person name="Meera S.P."/>
            <person name="Sreeshan A."/>
            <person name="Augustine A."/>
        </authorList>
    </citation>
    <scope>NUCLEOTIDE SEQUENCE</scope>
    <source>
        <tissue evidence="2">Leaf</tissue>
    </source>
</reference>
<evidence type="ECO:0000313" key="2">
    <source>
        <dbReference type="EMBL" id="MBX05168.1"/>
    </source>
</evidence>
<organism evidence="2">
    <name type="scientific">Rhizophora mucronata</name>
    <name type="common">Asiatic mangrove</name>
    <dbReference type="NCBI Taxonomy" id="61149"/>
    <lineage>
        <taxon>Eukaryota</taxon>
        <taxon>Viridiplantae</taxon>
        <taxon>Streptophyta</taxon>
        <taxon>Embryophyta</taxon>
        <taxon>Tracheophyta</taxon>
        <taxon>Spermatophyta</taxon>
        <taxon>Magnoliopsida</taxon>
        <taxon>eudicotyledons</taxon>
        <taxon>Gunneridae</taxon>
        <taxon>Pentapetalae</taxon>
        <taxon>rosids</taxon>
        <taxon>fabids</taxon>
        <taxon>Malpighiales</taxon>
        <taxon>Rhizophoraceae</taxon>
        <taxon>Rhizophora</taxon>
    </lineage>
</organism>
<name>A0A2P2KHG7_RHIMU</name>
<protein>
    <submittedName>
        <fullName evidence="2">Uncharacterized protein</fullName>
    </submittedName>
</protein>
<feature type="compositionally biased region" description="Polar residues" evidence="1">
    <location>
        <begin position="38"/>
        <end position="54"/>
    </location>
</feature>
<proteinExistence type="predicted"/>
<evidence type="ECO:0000256" key="1">
    <source>
        <dbReference type="SAM" id="MobiDB-lite"/>
    </source>
</evidence>
<dbReference type="EMBL" id="GGEC01024684">
    <property type="protein sequence ID" value="MBX05168.1"/>
    <property type="molecule type" value="Transcribed_RNA"/>
</dbReference>